<dbReference type="KEGG" id="pgri:PgNI_02480"/>
<proteinExistence type="predicted"/>
<dbReference type="Proteomes" id="UP000515153">
    <property type="component" value="Unplaced"/>
</dbReference>
<dbReference type="Pfam" id="PF02150">
    <property type="entry name" value="Zn_ribbon_RPB9"/>
    <property type="match status" value="1"/>
</dbReference>
<dbReference type="AlphaFoldDB" id="A0A6P8BK41"/>
<reference evidence="3" key="3">
    <citation type="submission" date="2025-08" db="UniProtKB">
        <authorList>
            <consortium name="RefSeq"/>
        </authorList>
    </citation>
    <scope>IDENTIFICATION</scope>
    <source>
        <strain evidence="3">NI907</strain>
    </source>
</reference>
<gene>
    <name evidence="3" type="ORF">PgNI_02480</name>
</gene>
<evidence type="ECO:0000313" key="2">
    <source>
        <dbReference type="Proteomes" id="UP000515153"/>
    </source>
</evidence>
<feature type="domain" description="DNA-directed RNA polymerase II subunit RPB9-like zinc ribbon" evidence="1">
    <location>
        <begin position="24"/>
        <end position="77"/>
    </location>
</feature>
<organism evidence="2 3">
    <name type="scientific">Pyricularia grisea</name>
    <name type="common">Crabgrass-specific blast fungus</name>
    <name type="synonym">Magnaporthe grisea</name>
    <dbReference type="NCBI Taxonomy" id="148305"/>
    <lineage>
        <taxon>Eukaryota</taxon>
        <taxon>Fungi</taxon>
        <taxon>Dikarya</taxon>
        <taxon>Ascomycota</taxon>
        <taxon>Pezizomycotina</taxon>
        <taxon>Sordariomycetes</taxon>
        <taxon>Sordariomycetidae</taxon>
        <taxon>Magnaporthales</taxon>
        <taxon>Pyriculariaceae</taxon>
        <taxon>Pyricularia</taxon>
    </lineage>
</organism>
<dbReference type="RefSeq" id="XP_030987585.1">
    <property type="nucleotide sequence ID" value="XM_031122546.1"/>
</dbReference>
<dbReference type="GO" id="GO:0006351">
    <property type="term" value="P:DNA-templated transcription"/>
    <property type="evidence" value="ECO:0007669"/>
    <property type="project" value="InterPro"/>
</dbReference>
<name>A0A6P8BK41_PYRGI</name>
<reference evidence="3" key="1">
    <citation type="journal article" date="2019" name="Mol. Biol. Evol.">
        <title>Blast fungal genomes show frequent chromosomal changes, gene gains and losses, and effector gene turnover.</title>
        <authorList>
            <person name="Gomez Luciano L.B."/>
            <person name="Jason Tsai I."/>
            <person name="Chuma I."/>
            <person name="Tosa Y."/>
            <person name="Chen Y.H."/>
            <person name="Li J.Y."/>
            <person name="Li M.Y."/>
            <person name="Jade Lu M.Y."/>
            <person name="Nakayashiki H."/>
            <person name="Li W.H."/>
        </authorList>
    </citation>
    <scope>NUCLEOTIDE SEQUENCE</scope>
    <source>
        <strain evidence="3">NI907</strain>
    </source>
</reference>
<dbReference type="SUPFAM" id="SSF57783">
    <property type="entry name" value="Zinc beta-ribbon"/>
    <property type="match status" value="1"/>
</dbReference>
<protein>
    <recommendedName>
        <fullName evidence="1">DNA-directed RNA polymerase II subunit RPB9-like zinc ribbon domain-containing protein</fullName>
    </recommendedName>
</protein>
<dbReference type="GeneID" id="41957457"/>
<evidence type="ECO:0000259" key="1">
    <source>
        <dbReference type="SMART" id="SM00661"/>
    </source>
</evidence>
<accession>A0A6P8BK41</accession>
<evidence type="ECO:0000313" key="3">
    <source>
        <dbReference type="RefSeq" id="XP_030987585.1"/>
    </source>
</evidence>
<dbReference type="SMART" id="SM00661">
    <property type="entry name" value="RPOL9"/>
    <property type="match status" value="1"/>
</dbReference>
<dbReference type="Gene3D" id="2.20.25.10">
    <property type="match status" value="1"/>
</dbReference>
<dbReference type="InterPro" id="IPR001529">
    <property type="entry name" value="Zn_ribbon_RPB9"/>
</dbReference>
<sequence length="235" mass="25165">MSSPMSTSGQDGQQSHTKKPVEFQFCAECSNMLYPKEDEETRTLQFTCRTCHYTTNASNTCVFRNELNSSASLHAGIIEGMGKDPTVGAPVSDNFSPPAASTTAGAAAGAPSLSHLRQHVPADSTIVLCLVCGKPILCAVCEVTPFYVCSNDMRSLEGDADDDAETSFFSAHASEASSPRTRVQFSWNDDGDVYDFMNDDYDAESDAGSAEDDELSKSIMMLDRVKSTSSAVATS</sequence>
<reference evidence="3" key="2">
    <citation type="submission" date="2019-10" db="EMBL/GenBank/DDBJ databases">
        <authorList>
            <consortium name="NCBI Genome Project"/>
        </authorList>
    </citation>
    <scope>NUCLEOTIDE SEQUENCE</scope>
    <source>
        <strain evidence="3">NI907</strain>
    </source>
</reference>
<keyword evidence="2" id="KW-1185">Reference proteome</keyword>